<dbReference type="PROSITE" id="PS51257">
    <property type="entry name" value="PROKAR_LIPOPROTEIN"/>
    <property type="match status" value="1"/>
</dbReference>
<sequence>MPRPALARLGAVAAIPVSALALAACVPNTQADGDTIAVSSTADACDVAATEAPSGTIVFDVTNDGDDVTEFYLLAPDGLRIISEVENIGPGITRQLVVQVGPGDYLTACKPGMVGDGIQAAFTVTDSGEDVISGDKAEQLTAAGDSYLLYVRDQIQTLEQKTAAFLEAYVAGDDDTARELYADARVHWERIEPVAESFGDLDPMMDAREADLAEGEEWTGWHRIEKNLWPPAEGYDLTDAERQELADKLAADTAELAARVNADDFTIDAFQVGNGAKELLDEVAAGKITGEEEIWSHTDLWDFQANVDGAAVAFGVLRDVTAETDPDLVEELDSRFAELNELLAQYGSIEEGFVLYTDLTEDQIVELARAVDALAEPLSRLTAAAVI</sequence>
<accession>A0AAW7M267</accession>
<protein>
    <submittedName>
        <fullName evidence="7">Iron uptake system protein EfeO</fullName>
    </submittedName>
</protein>
<dbReference type="Pfam" id="PF13473">
    <property type="entry name" value="Cupredoxin_1"/>
    <property type="match status" value="1"/>
</dbReference>
<dbReference type="InterPro" id="IPR053377">
    <property type="entry name" value="Iron_uptake_EfeM/EfeO"/>
</dbReference>
<keyword evidence="8" id="KW-1185">Reference proteome</keyword>
<dbReference type="EMBL" id="JAUHPX010000007">
    <property type="protein sequence ID" value="MDN4488833.1"/>
    <property type="molecule type" value="Genomic_DNA"/>
</dbReference>
<comment type="subcellular location">
    <subcellularLocation>
        <location evidence="1">Periplasm</location>
    </subcellularLocation>
</comment>
<comment type="similarity">
    <text evidence="2">Belongs to the EfeM/EfeO family.</text>
</comment>
<evidence type="ECO:0000259" key="5">
    <source>
        <dbReference type="Pfam" id="PF09375"/>
    </source>
</evidence>
<feature type="chain" id="PRO_5043611261" evidence="4">
    <location>
        <begin position="24"/>
        <end position="387"/>
    </location>
</feature>
<proteinExistence type="inferred from homology"/>
<dbReference type="InterPro" id="IPR050894">
    <property type="entry name" value="EfeM/EfeO_iron_uptake"/>
</dbReference>
<dbReference type="CDD" id="cd14656">
    <property type="entry name" value="Imelysin-like_EfeO"/>
    <property type="match status" value="1"/>
</dbReference>
<dbReference type="NCBIfam" id="NF041757">
    <property type="entry name" value="EfeO"/>
    <property type="match status" value="1"/>
</dbReference>
<evidence type="ECO:0000313" key="7">
    <source>
        <dbReference type="EMBL" id="MDN4488833.1"/>
    </source>
</evidence>
<keyword evidence="3 4" id="KW-0732">Signal</keyword>
<organism evidence="7 8">
    <name type="scientific">Demequina lignilytica</name>
    <dbReference type="NCBI Taxonomy" id="3051663"/>
    <lineage>
        <taxon>Bacteria</taxon>
        <taxon>Bacillati</taxon>
        <taxon>Actinomycetota</taxon>
        <taxon>Actinomycetes</taxon>
        <taxon>Micrococcales</taxon>
        <taxon>Demequinaceae</taxon>
        <taxon>Demequina</taxon>
    </lineage>
</organism>
<reference evidence="7" key="1">
    <citation type="submission" date="2023-06" db="EMBL/GenBank/DDBJ databases">
        <title>Sysu t00039.</title>
        <authorList>
            <person name="Gao L."/>
            <person name="Fang B.-Z."/>
            <person name="Li W.-J."/>
        </authorList>
    </citation>
    <scope>NUCLEOTIDE SEQUENCE</scope>
    <source>
        <strain evidence="7">SYSU T00039</strain>
    </source>
</reference>
<feature type="signal peptide" evidence="4">
    <location>
        <begin position="1"/>
        <end position="23"/>
    </location>
</feature>
<gene>
    <name evidence="7" type="primary">efeO</name>
    <name evidence="7" type="ORF">QQX10_11725</name>
</gene>
<comment type="caution">
    <text evidence="7">The sequence shown here is derived from an EMBL/GenBank/DDBJ whole genome shotgun (WGS) entry which is preliminary data.</text>
</comment>
<dbReference type="Gene3D" id="1.20.1420.20">
    <property type="entry name" value="M75 peptidase, HXXE motif"/>
    <property type="match status" value="1"/>
</dbReference>
<feature type="domain" description="Imelysin-like" evidence="5">
    <location>
        <begin position="147"/>
        <end position="381"/>
    </location>
</feature>
<dbReference type="InterPro" id="IPR018976">
    <property type="entry name" value="Imelysin-like"/>
</dbReference>
<name>A0AAW7M267_9MICO</name>
<feature type="domain" description="EfeO-type cupredoxin-like" evidence="6">
    <location>
        <begin position="18"/>
        <end position="123"/>
    </location>
</feature>
<dbReference type="InterPro" id="IPR028096">
    <property type="entry name" value="EfeO_Cupredoxin"/>
</dbReference>
<dbReference type="RefSeq" id="WP_301121400.1">
    <property type="nucleotide sequence ID" value="NZ_JAUHPX010000007.1"/>
</dbReference>
<evidence type="ECO:0000256" key="4">
    <source>
        <dbReference type="SAM" id="SignalP"/>
    </source>
</evidence>
<evidence type="ECO:0000313" key="8">
    <source>
        <dbReference type="Proteomes" id="UP001172737"/>
    </source>
</evidence>
<dbReference type="InterPro" id="IPR038352">
    <property type="entry name" value="Imelysin_sf"/>
</dbReference>
<evidence type="ECO:0000256" key="1">
    <source>
        <dbReference type="ARBA" id="ARBA00004418"/>
    </source>
</evidence>
<dbReference type="PANTHER" id="PTHR39192">
    <property type="entry name" value="IRON UPTAKE SYSTEM COMPONENT EFEO"/>
    <property type="match status" value="1"/>
</dbReference>
<dbReference type="Proteomes" id="UP001172737">
    <property type="component" value="Unassembled WGS sequence"/>
</dbReference>
<evidence type="ECO:0000256" key="3">
    <source>
        <dbReference type="ARBA" id="ARBA00022729"/>
    </source>
</evidence>
<dbReference type="AlphaFoldDB" id="A0AAW7M267"/>
<evidence type="ECO:0000259" key="6">
    <source>
        <dbReference type="Pfam" id="PF13473"/>
    </source>
</evidence>
<dbReference type="PANTHER" id="PTHR39192:SF1">
    <property type="entry name" value="IRON UPTAKE SYSTEM COMPONENT EFEO"/>
    <property type="match status" value="1"/>
</dbReference>
<dbReference type="Pfam" id="PF09375">
    <property type="entry name" value="Peptidase_M75"/>
    <property type="match status" value="1"/>
</dbReference>
<evidence type="ECO:0000256" key="2">
    <source>
        <dbReference type="ARBA" id="ARBA00005989"/>
    </source>
</evidence>
<dbReference type="GO" id="GO:0042597">
    <property type="term" value="C:periplasmic space"/>
    <property type="evidence" value="ECO:0007669"/>
    <property type="project" value="UniProtKB-SubCell"/>
</dbReference>
<dbReference type="InterPro" id="IPR034981">
    <property type="entry name" value="Imelysin-like_EfeO/Algp7"/>
</dbReference>